<reference evidence="13 14" key="1">
    <citation type="submission" date="2023-12" db="EMBL/GenBank/DDBJ databases">
        <title>Whole-genome sequencing of halo(alkali)philic microorganisms from hypersaline lakes.</title>
        <authorList>
            <person name="Sorokin D.Y."/>
            <person name="Merkel A.Y."/>
            <person name="Messina E."/>
            <person name="Yakimov M."/>
        </authorList>
    </citation>
    <scope>NUCLEOTIDE SEQUENCE [LARGE SCALE GENOMIC DNA]</scope>
    <source>
        <strain evidence="13 14">AB-CW1</strain>
    </source>
</reference>
<dbReference type="PIRSF" id="PIRSF036421">
    <property type="entry name" value="Tricorn_protease"/>
    <property type="match status" value="1"/>
</dbReference>
<evidence type="ECO:0000256" key="2">
    <source>
        <dbReference type="ARBA" id="ARBA00008524"/>
    </source>
</evidence>
<dbReference type="InterPro" id="IPR029414">
    <property type="entry name" value="Tricorn_PDZ"/>
</dbReference>
<keyword evidence="14" id="KW-1185">Reference proteome</keyword>
<proteinExistence type="inferred from homology"/>
<evidence type="ECO:0000256" key="10">
    <source>
        <dbReference type="SAM" id="MobiDB-lite"/>
    </source>
</evidence>
<evidence type="ECO:0000259" key="12">
    <source>
        <dbReference type="SMART" id="SM00245"/>
    </source>
</evidence>
<dbReference type="EMBL" id="JAYGII010000049">
    <property type="protein sequence ID" value="MEA5446705.1"/>
    <property type="molecule type" value="Genomic_DNA"/>
</dbReference>
<evidence type="ECO:0000256" key="3">
    <source>
        <dbReference type="ARBA" id="ARBA00022490"/>
    </source>
</evidence>
<keyword evidence="3 7" id="KW-0963">Cytoplasm</keyword>
<evidence type="ECO:0000256" key="1">
    <source>
        <dbReference type="ARBA" id="ARBA00004496"/>
    </source>
</evidence>
<name>A0AAP6JGR7_9GAMM</name>
<dbReference type="Pfam" id="PF26550">
    <property type="entry name" value="Tricorn_2nd"/>
    <property type="match status" value="1"/>
</dbReference>
<dbReference type="Pfam" id="PF14684">
    <property type="entry name" value="Tricorn_C1"/>
    <property type="match status" value="1"/>
</dbReference>
<evidence type="ECO:0000256" key="4">
    <source>
        <dbReference type="ARBA" id="ARBA00022670"/>
    </source>
</evidence>
<dbReference type="InterPro" id="IPR029045">
    <property type="entry name" value="ClpP/crotonase-like_dom_sf"/>
</dbReference>
<evidence type="ECO:0000256" key="5">
    <source>
        <dbReference type="ARBA" id="ARBA00022801"/>
    </source>
</evidence>
<comment type="similarity">
    <text evidence="2 7">Belongs to the peptidase S41B family.</text>
</comment>
<keyword evidence="11" id="KW-0732">Signal</keyword>
<gene>
    <name evidence="13" type="ORF">VCB98_12835</name>
</gene>
<sequence length="1080" mass="121436">MVARGLVFLLVLAFSTPLFASLGYYQSPTLHEDTVVFVAEGDLWAVPVDGGMARRLTSHASEASDPHFSPDGEWIAFTGRYEGSAEVYVMPAAGGEPRRLTWEGGFVQVQGWTPAGEVLFASDNRIGPSWYWLLNQVNPEDGAVTELPLADAREGAYLDDSDLVFTRFGLAVTADNARAYRGGAMAQLWRFDAGRDEEARRLAEEHGANLTHPMSHDDKLFVRSDVSGLFNLGQLDPDSGAFEALTEHEDFEVRRPSISPDGRIVYQHGADIRLLDPATGEDRQLDIALSSDRAHARERWLDKPTDYLDAIHFAPAGDRVVLTARGRLALVGTGQRRRVEIALPEASRARQAMLGPEGEWVYAFVDASDEVELWRFPADGQGQGEQLTDDARTQRMGMSISPDGRYVAHHDMDGRLYLYDNRRGRNRQIDDSNGEGYRQLVWSPDGRALAVVRPDSSQRRVQVLLYELGSGVMHTLSSDRYESHSPAFSPDGRWLYFLSNRHFQATPGSPWGDRNMGPMFDRRTQLYAIALQAGNVFPLQPRHELIEDRPDHGNNDEPPAIEWDGLAERLHEVPVEPGNFASLAVAKDRLFVIDRPTGGAPVVRTIDFGKDRPRFETFAEGLDLLQMSAERDRMLVRRNGELFIVPAGGQMPGDLEEAQVRIGNWRLPIRPAEEWQQMFADAWRMQRDFLFDPEMRGVDWEAVREKYEPFVSRIADRRELDDLLAQMVAELGILHSQVRGGEYRDDPESARPAFLGADFKPVEAGARIARIYRSDPELPSQRSPLVRPGVDLQEGDVITRVNGRPVSEVDHIHELLAWRAGEQTRLDYRRGRDSGAVIVHPVSRWENDALRYRDWVMGRREAVESLSDGRIGYLHLRAMGPNDIADFAREFYANVDREGLIIDVRRNRGGNIDSWIIEKLLRRAWSFWQPPGQEKFWNMQNTFRGHLAVLIDPLTYSDGETFSAGVKTLGLGPLIGQRTAGAGVWLSDQNRLVDHGLMRAASLPVFDSEGRWIVEGHGVAPDIEVENLPHATWRGEDAQLERAVRELLQTLDEHPVQEPEAQPIPPLGTPGRDVERGAMQ</sequence>
<dbReference type="GO" id="GO:0008236">
    <property type="term" value="F:serine-type peptidase activity"/>
    <property type="evidence" value="ECO:0007669"/>
    <property type="project" value="UniProtKB-UniRule"/>
</dbReference>
<feature type="signal peptide" evidence="11">
    <location>
        <begin position="1"/>
        <end position="20"/>
    </location>
</feature>
<protein>
    <recommendedName>
        <fullName evidence="7">Tricorn protease homolog</fullName>
        <ecNumber evidence="7">3.4.21.-</ecNumber>
    </recommendedName>
</protein>
<dbReference type="Pfam" id="PF03572">
    <property type="entry name" value="Peptidase_S41"/>
    <property type="match status" value="1"/>
</dbReference>
<dbReference type="Gene3D" id="2.30.42.10">
    <property type="match status" value="1"/>
</dbReference>
<dbReference type="InterPro" id="IPR036034">
    <property type="entry name" value="PDZ_sf"/>
</dbReference>
<dbReference type="Gene3D" id="3.30.750.44">
    <property type="match status" value="1"/>
</dbReference>
<dbReference type="GO" id="GO:0005737">
    <property type="term" value="C:cytoplasm"/>
    <property type="evidence" value="ECO:0007669"/>
    <property type="project" value="UniProtKB-SubCell"/>
</dbReference>
<dbReference type="SUPFAM" id="SSF69304">
    <property type="entry name" value="Tricorn protease N-terminal domain"/>
    <property type="match status" value="1"/>
</dbReference>
<evidence type="ECO:0000256" key="6">
    <source>
        <dbReference type="ARBA" id="ARBA00022825"/>
    </source>
</evidence>
<dbReference type="CDD" id="cd07562">
    <property type="entry name" value="Peptidase_S41_TRI"/>
    <property type="match status" value="1"/>
</dbReference>
<dbReference type="Pfam" id="PF14685">
    <property type="entry name" value="PDZ_Tricorn"/>
    <property type="match status" value="1"/>
</dbReference>
<feature type="active site" description="Charge relay system" evidence="8">
    <location>
        <position position="735"/>
    </location>
</feature>
<dbReference type="SMART" id="SM00245">
    <property type="entry name" value="TSPc"/>
    <property type="match status" value="1"/>
</dbReference>
<feature type="chain" id="PRO_5043027234" description="Tricorn protease homolog" evidence="11">
    <location>
        <begin position="21"/>
        <end position="1080"/>
    </location>
</feature>
<evidence type="ECO:0000256" key="8">
    <source>
        <dbReference type="PIRSR" id="PIRSR036421-1"/>
    </source>
</evidence>
<evidence type="ECO:0000256" key="9">
    <source>
        <dbReference type="PIRSR" id="PIRSR036421-3"/>
    </source>
</evidence>
<dbReference type="PANTHER" id="PTHR43253:SF1">
    <property type="entry name" value="TRICORN PROTEASE HOMOLOG 2-RELATED"/>
    <property type="match status" value="1"/>
</dbReference>
<dbReference type="GO" id="GO:0006508">
    <property type="term" value="P:proteolysis"/>
    <property type="evidence" value="ECO:0007669"/>
    <property type="project" value="UniProtKB-UniRule"/>
</dbReference>
<comment type="function">
    <text evidence="7">Degrades oligopeptides.</text>
</comment>
<keyword evidence="5 7" id="KW-0378">Hydrolase</keyword>
<dbReference type="SUPFAM" id="SSF52096">
    <property type="entry name" value="ClpP/crotonase"/>
    <property type="match status" value="1"/>
</dbReference>
<dbReference type="Pfam" id="PF26549">
    <property type="entry name" value="Tricorn_N"/>
    <property type="match status" value="1"/>
</dbReference>
<dbReference type="Gene3D" id="3.90.226.10">
    <property type="entry name" value="2-enoyl-CoA Hydratase, Chain A, domain 1"/>
    <property type="match status" value="1"/>
</dbReference>
<dbReference type="InterPro" id="IPR028204">
    <property type="entry name" value="Tricorn_C1"/>
</dbReference>
<dbReference type="SUPFAM" id="SSF50156">
    <property type="entry name" value="PDZ domain-like"/>
    <property type="match status" value="1"/>
</dbReference>
<dbReference type="Proteomes" id="UP001302316">
    <property type="component" value="Unassembled WGS sequence"/>
</dbReference>
<evidence type="ECO:0000313" key="14">
    <source>
        <dbReference type="Proteomes" id="UP001302316"/>
    </source>
</evidence>
<comment type="caution">
    <text evidence="13">The sequence shown here is derived from an EMBL/GenBank/DDBJ whole genome shotgun (WGS) entry which is preliminary data.</text>
</comment>
<feature type="active site" description="Nucleophile" evidence="8">
    <location>
        <position position="957"/>
    </location>
</feature>
<dbReference type="InterPro" id="IPR005151">
    <property type="entry name" value="Tail-specific_protease"/>
</dbReference>
<feature type="site" description="Transition state stabilizer; via amide nitrogen" evidence="9">
    <location>
        <position position="958"/>
    </location>
</feature>
<dbReference type="AlphaFoldDB" id="A0AAP6JGR7"/>
<dbReference type="InterPro" id="IPR015943">
    <property type="entry name" value="WD40/YVTN_repeat-like_dom_sf"/>
</dbReference>
<feature type="domain" description="Tail specific protease" evidence="12">
    <location>
        <begin position="835"/>
        <end position="1026"/>
    </location>
</feature>
<evidence type="ECO:0000256" key="11">
    <source>
        <dbReference type="SAM" id="SignalP"/>
    </source>
</evidence>
<accession>A0AAP6JGR7</accession>
<evidence type="ECO:0000256" key="7">
    <source>
        <dbReference type="PIRNR" id="PIRNR036421"/>
    </source>
</evidence>
<dbReference type="Gene3D" id="2.120.10.60">
    <property type="entry name" value="Tricorn protease N-terminal domain"/>
    <property type="match status" value="1"/>
</dbReference>
<comment type="subcellular location">
    <subcellularLocation>
        <location evidence="1 7">Cytoplasm</location>
    </subcellularLocation>
</comment>
<dbReference type="SUPFAM" id="SSF82171">
    <property type="entry name" value="DPP6 N-terminal domain-like"/>
    <property type="match status" value="1"/>
</dbReference>
<evidence type="ECO:0000313" key="13">
    <source>
        <dbReference type="EMBL" id="MEA5446705.1"/>
    </source>
</evidence>
<dbReference type="PANTHER" id="PTHR43253">
    <property type="entry name" value="TRICORN PROTEASE HOMOLOG 2-RELATED"/>
    <property type="match status" value="1"/>
</dbReference>
<organism evidence="13 14">
    <name type="scientific">Natronospira elongata</name>
    <dbReference type="NCBI Taxonomy" id="3110268"/>
    <lineage>
        <taxon>Bacteria</taxon>
        <taxon>Pseudomonadati</taxon>
        <taxon>Pseudomonadota</taxon>
        <taxon>Gammaproteobacteria</taxon>
        <taxon>Natronospirales</taxon>
        <taxon>Natronospiraceae</taxon>
        <taxon>Natronospira</taxon>
    </lineage>
</organism>
<keyword evidence="4 7" id="KW-0645">Protease</keyword>
<dbReference type="RefSeq" id="WP_346053168.1">
    <property type="nucleotide sequence ID" value="NZ_JAYGII010000049.1"/>
</dbReference>
<keyword evidence="6 7" id="KW-0720">Serine protease</keyword>
<feature type="active site" description="Charge relay system" evidence="8">
    <location>
        <position position="1015"/>
    </location>
</feature>
<dbReference type="EC" id="3.4.21.-" evidence="7"/>
<feature type="region of interest" description="Disordered" evidence="10">
    <location>
        <begin position="1052"/>
        <end position="1080"/>
    </location>
</feature>
<dbReference type="InterPro" id="IPR012393">
    <property type="entry name" value="Tricorn_protease"/>
</dbReference>
<dbReference type="Gene3D" id="2.130.10.10">
    <property type="entry name" value="YVTN repeat-like/Quinoprotein amine dehydrogenase"/>
    <property type="match status" value="1"/>
</dbReference>